<feature type="signal peptide" evidence="1">
    <location>
        <begin position="1"/>
        <end position="17"/>
    </location>
</feature>
<proteinExistence type="predicted"/>
<dbReference type="Proteomes" id="UP000298049">
    <property type="component" value="Plasmid psoil36-7"/>
</dbReference>
<keyword evidence="3" id="KW-1185">Reference proteome</keyword>
<organism evidence="2 3">
    <name type="scientific">Hydrocarboniclastica marina</name>
    <dbReference type="NCBI Taxonomy" id="2259620"/>
    <lineage>
        <taxon>Bacteria</taxon>
        <taxon>Pseudomonadati</taxon>
        <taxon>Pseudomonadota</taxon>
        <taxon>Gammaproteobacteria</taxon>
        <taxon>Alteromonadales</taxon>
        <taxon>Alteromonadaceae</taxon>
        <taxon>Hydrocarboniclastica</taxon>
    </lineage>
</organism>
<keyword evidence="1" id="KW-0732">Signal</keyword>
<dbReference type="GeneID" id="40106969"/>
<name>A0A4P7XLW3_9ALTE</name>
<feature type="chain" id="PRO_5020736281" description="Lipoprotein" evidence="1">
    <location>
        <begin position="18"/>
        <end position="217"/>
    </location>
</feature>
<dbReference type="EMBL" id="CP031094">
    <property type="protein sequence ID" value="QCF28128.1"/>
    <property type="molecule type" value="Genomic_DNA"/>
</dbReference>
<dbReference type="RefSeq" id="WP_136550800.1">
    <property type="nucleotide sequence ID" value="NZ_CP031094.1"/>
</dbReference>
<reference evidence="2 3" key="1">
    <citation type="submission" date="2018-07" db="EMBL/GenBank/DDBJ databases">
        <title>Marsedoiliclastica nanhaica gen. nov. sp. nov., a novel marine hydrocarbonoclastic bacterium isolated from an in-situ enriched hydrocarbon-degrading consortium in deep-sea sediment.</title>
        <authorList>
            <person name="Dong C."/>
            <person name="Ma T."/>
            <person name="Liu R."/>
            <person name="Shao Z."/>
        </authorList>
    </citation>
    <scope>NUCLEOTIDE SEQUENCE [LARGE SCALE GENOMIC DNA]</scope>
    <source>
        <strain evidence="3">soil36-7</strain>
        <plasmid evidence="2 3">psoil36-7</plasmid>
    </source>
</reference>
<keyword evidence="2" id="KW-0614">Plasmid</keyword>
<evidence type="ECO:0000313" key="3">
    <source>
        <dbReference type="Proteomes" id="UP000298049"/>
    </source>
</evidence>
<protein>
    <recommendedName>
        <fullName evidence="4">Lipoprotein</fullName>
    </recommendedName>
</protein>
<sequence>MTAQKTLLVLLGAAVLAGCSSTPNQVITERVTVFESDNRSYIHSIETTTFGNKGLGGAAVLMPGAIHILGDRRPAADQYVSEQERNRETLRKVADLLSGHPAPSQIEDETLDKAMNIIAQIESSDSAERLSHYDMALWKRFCGGGAEMSSDDWGQMLSVSLEQMPSSFKDSCRIPDLELDDGLVSRFCSSEELSNQDKFSVRQVGEKAVSARCKQST</sequence>
<gene>
    <name evidence="2" type="ORF">soil367_18830</name>
</gene>
<evidence type="ECO:0000313" key="2">
    <source>
        <dbReference type="EMBL" id="QCF28128.1"/>
    </source>
</evidence>
<accession>A0A4P7XLW3</accession>
<evidence type="ECO:0008006" key="4">
    <source>
        <dbReference type="Google" id="ProtNLM"/>
    </source>
</evidence>
<dbReference type="AlphaFoldDB" id="A0A4P7XLW3"/>
<geneLocation type="plasmid" evidence="2 3">
    <name>psoil36-7</name>
</geneLocation>
<dbReference type="OrthoDB" id="6164776at2"/>
<evidence type="ECO:0000256" key="1">
    <source>
        <dbReference type="SAM" id="SignalP"/>
    </source>
</evidence>
<dbReference type="PROSITE" id="PS51257">
    <property type="entry name" value="PROKAR_LIPOPROTEIN"/>
    <property type="match status" value="1"/>
</dbReference>
<dbReference type="KEGG" id="hmi:soil367_18830"/>